<feature type="compositionally biased region" description="Polar residues" evidence="2">
    <location>
        <begin position="1396"/>
        <end position="1407"/>
    </location>
</feature>
<dbReference type="GeneID" id="756397"/>
<feature type="compositionally biased region" description="Basic and acidic residues" evidence="2">
    <location>
        <begin position="276"/>
        <end position="286"/>
    </location>
</feature>
<feature type="compositionally biased region" description="Basic and acidic residues" evidence="2">
    <location>
        <begin position="1943"/>
        <end position="1994"/>
    </location>
</feature>
<feature type="compositionally biased region" description="Basic and acidic residues" evidence="2">
    <location>
        <begin position="1213"/>
        <end position="1227"/>
    </location>
</feature>
<feature type="compositionally biased region" description="Basic and acidic residues" evidence="2">
    <location>
        <begin position="185"/>
        <end position="202"/>
    </location>
</feature>
<feature type="compositionally biased region" description="Low complexity" evidence="2">
    <location>
        <begin position="589"/>
        <end position="602"/>
    </location>
</feature>
<feature type="compositionally biased region" description="Polar residues" evidence="2">
    <location>
        <begin position="1109"/>
        <end position="1119"/>
    </location>
</feature>
<reference evidence="3" key="2">
    <citation type="submission" date="2021-01" db="UniProtKB">
        <authorList>
            <consortium name="EnsemblMetazoa"/>
        </authorList>
    </citation>
    <scope>IDENTIFICATION</scope>
</reference>
<feature type="compositionally biased region" description="Basic and acidic residues" evidence="2">
    <location>
        <begin position="485"/>
        <end position="509"/>
    </location>
</feature>
<dbReference type="RefSeq" id="XP_030835774.1">
    <property type="nucleotide sequence ID" value="XM_030979914.1"/>
</dbReference>
<reference evidence="4" key="1">
    <citation type="submission" date="2015-02" db="EMBL/GenBank/DDBJ databases">
        <title>Genome sequencing for Strongylocentrotus purpuratus.</title>
        <authorList>
            <person name="Murali S."/>
            <person name="Liu Y."/>
            <person name="Vee V."/>
            <person name="English A."/>
            <person name="Wang M."/>
            <person name="Skinner E."/>
            <person name="Han Y."/>
            <person name="Muzny D.M."/>
            <person name="Worley K.C."/>
            <person name="Gibbs R.A."/>
        </authorList>
    </citation>
    <scope>NUCLEOTIDE SEQUENCE</scope>
</reference>
<evidence type="ECO:0000256" key="2">
    <source>
        <dbReference type="SAM" id="MobiDB-lite"/>
    </source>
</evidence>
<feature type="compositionally biased region" description="Low complexity" evidence="2">
    <location>
        <begin position="1379"/>
        <end position="1392"/>
    </location>
</feature>
<feature type="compositionally biased region" description="Basic and acidic residues" evidence="2">
    <location>
        <begin position="2023"/>
        <end position="2038"/>
    </location>
</feature>
<feature type="compositionally biased region" description="Basic and acidic residues" evidence="2">
    <location>
        <begin position="2004"/>
        <end position="2016"/>
    </location>
</feature>
<feature type="compositionally biased region" description="Basic and acidic residues" evidence="2">
    <location>
        <begin position="689"/>
        <end position="709"/>
    </location>
</feature>
<feature type="compositionally biased region" description="Low complexity" evidence="2">
    <location>
        <begin position="1150"/>
        <end position="1166"/>
    </location>
</feature>
<organism evidence="3 4">
    <name type="scientific">Strongylocentrotus purpuratus</name>
    <name type="common">Purple sea urchin</name>
    <dbReference type="NCBI Taxonomy" id="7668"/>
    <lineage>
        <taxon>Eukaryota</taxon>
        <taxon>Metazoa</taxon>
        <taxon>Echinodermata</taxon>
        <taxon>Eleutherozoa</taxon>
        <taxon>Echinozoa</taxon>
        <taxon>Echinoidea</taxon>
        <taxon>Euechinoidea</taxon>
        <taxon>Echinacea</taxon>
        <taxon>Camarodonta</taxon>
        <taxon>Echinidea</taxon>
        <taxon>Strongylocentrotidae</taxon>
        <taxon>Strongylocentrotus</taxon>
    </lineage>
</organism>
<evidence type="ECO:0000313" key="4">
    <source>
        <dbReference type="Proteomes" id="UP000007110"/>
    </source>
</evidence>
<accession>A0A7M7SW82</accession>
<feature type="region of interest" description="Disordered" evidence="2">
    <location>
        <begin position="148"/>
        <end position="289"/>
    </location>
</feature>
<feature type="compositionally biased region" description="Basic and acidic residues" evidence="2">
    <location>
        <begin position="353"/>
        <end position="368"/>
    </location>
</feature>
<feature type="compositionally biased region" description="Polar residues" evidence="2">
    <location>
        <begin position="1280"/>
        <end position="1297"/>
    </location>
</feature>
<feature type="compositionally biased region" description="Basic and acidic residues" evidence="2">
    <location>
        <begin position="788"/>
        <end position="803"/>
    </location>
</feature>
<feature type="compositionally biased region" description="Low complexity" evidence="2">
    <location>
        <begin position="759"/>
        <end position="770"/>
    </location>
</feature>
<evidence type="ECO:0000313" key="3">
    <source>
        <dbReference type="EnsemblMetazoa" id="XP_030835775"/>
    </source>
</evidence>
<feature type="compositionally biased region" description="Polar residues" evidence="2">
    <location>
        <begin position="1631"/>
        <end position="1642"/>
    </location>
</feature>
<feature type="region of interest" description="Disordered" evidence="2">
    <location>
        <begin position="1091"/>
        <end position="1126"/>
    </location>
</feature>
<feature type="region of interest" description="Disordered" evidence="2">
    <location>
        <begin position="427"/>
        <end position="649"/>
    </location>
</feature>
<feature type="region of interest" description="Disordered" evidence="2">
    <location>
        <begin position="1144"/>
        <end position="2093"/>
    </location>
</feature>
<feature type="compositionally biased region" description="Basic residues" evidence="2">
    <location>
        <begin position="458"/>
        <end position="467"/>
    </location>
</feature>
<feature type="compositionally biased region" description="Basic and acidic residues" evidence="2">
    <location>
        <begin position="604"/>
        <end position="616"/>
    </location>
</feature>
<feature type="compositionally biased region" description="Basic and acidic residues" evidence="2">
    <location>
        <begin position="1900"/>
        <end position="1915"/>
    </location>
</feature>
<feature type="compositionally biased region" description="Acidic residues" evidence="2">
    <location>
        <begin position="2056"/>
        <end position="2093"/>
    </location>
</feature>
<protein>
    <submittedName>
        <fullName evidence="3">Uncharacterized protein</fullName>
    </submittedName>
</protein>
<proteinExistence type="predicted"/>
<dbReference type="RefSeq" id="XP_030835775.1">
    <property type="nucleotide sequence ID" value="XM_030979915.1"/>
</dbReference>
<dbReference type="EnsemblMetazoa" id="XM_030979914">
    <property type="protein sequence ID" value="XP_030835774"/>
    <property type="gene ID" value="LOC756397"/>
</dbReference>
<dbReference type="Proteomes" id="UP000007110">
    <property type="component" value="Unassembled WGS sequence"/>
</dbReference>
<feature type="region of interest" description="Disordered" evidence="2">
    <location>
        <begin position="939"/>
        <end position="1042"/>
    </location>
</feature>
<feature type="compositionally biased region" description="Basic and acidic residues" evidence="2">
    <location>
        <begin position="736"/>
        <end position="758"/>
    </location>
</feature>
<name>A0A7M7SW82_STRPU</name>
<dbReference type="InParanoid" id="A0A7M7SW82"/>
<feature type="compositionally biased region" description="Basic and acidic residues" evidence="2">
    <location>
        <begin position="1699"/>
        <end position="1772"/>
    </location>
</feature>
<feature type="compositionally biased region" description="Basic residues" evidence="2">
    <location>
        <begin position="1235"/>
        <end position="1246"/>
    </location>
</feature>
<dbReference type="EnsemblMetazoa" id="XM_030979913">
    <property type="protein sequence ID" value="XP_030835773"/>
    <property type="gene ID" value="LOC756397"/>
</dbReference>
<feature type="compositionally biased region" description="Basic and acidic residues" evidence="2">
    <location>
        <begin position="1332"/>
        <end position="1342"/>
    </location>
</feature>
<dbReference type="EnsemblMetazoa" id="XM_030979915">
    <property type="protein sequence ID" value="XP_030835775"/>
    <property type="gene ID" value="LOC756397"/>
</dbReference>
<evidence type="ECO:0000256" key="1">
    <source>
        <dbReference type="SAM" id="Coils"/>
    </source>
</evidence>
<feature type="compositionally biased region" description="Basic and acidic residues" evidence="2">
    <location>
        <begin position="1856"/>
        <end position="1877"/>
    </location>
</feature>
<feature type="compositionally biased region" description="Polar residues" evidence="2">
    <location>
        <begin position="1343"/>
        <end position="1357"/>
    </location>
</feature>
<feature type="compositionally biased region" description="Low complexity" evidence="2">
    <location>
        <begin position="1463"/>
        <end position="1483"/>
    </location>
</feature>
<feature type="compositionally biased region" description="Low complexity" evidence="2">
    <location>
        <begin position="1201"/>
        <end position="1212"/>
    </location>
</feature>
<dbReference type="OMA" id="HREDSKE"/>
<feature type="compositionally biased region" description="Basic and acidic residues" evidence="2">
    <location>
        <begin position="1571"/>
        <end position="1587"/>
    </location>
</feature>
<feature type="region of interest" description="Disordered" evidence="2">
    <location>
        <begin position="1"/>
        <end position="33"/>
    </location>
</feature>
<feature type="compositionally biased region" description="Basic and acidic residues" evidence="2">
    <location>
        <begin position="1803"/>
        <end position="1846"/>
    </location>
</feature>
<feature type="compositionally biased region" description="Basic and acidic residues" evidence="2">
    <location>
        <begin position="1655"/>
        <end position="1689"/>
    </location>
</feature>
<sequence length="2139" mass="239233">MAENRNTTRVKDCEGSGEGSGAPPGLSHIKDSEEWGSIADLLKSIENTNKSRCAKVKSPPPPQPRMPPLTENIQSAELEGMPNLLDLQRGQGMQQLNHLLRLMDQMCALKMQNSKLREQAEYLAAIKNLHELRNETMRQNCHCEAQRRASDLSSSSGSRFEHTHATGESLSEPESQVGEDMDGDIAVRGEKRGRSSKRDGKNKSIKKRSRSLDPFGDEGDSKERSKQGLFSKIEKMKEKLTNRRGSVKRRSNSRGDGAKSDDEVEEGKSGPPFHVDGLETKSEDSGIYHVGPDDLAAAARLEAFIQKSTDDISDNEDIFQGTVPPSWARTAVLAQTRRKGSDLSTGSSNEDYLESKPKRTSPSEERKSNLASGAQQETDEISMKRSRFRRTATCPDNVSFDEVDGDRLGVARSMGPVEEKLKQKRLLQSHSLDIEMTDASGVSERESGRMSGSEFKQPQKRKYFRKSHTVDFDDHSSSSVSIDGAFKDVRSPKASPPEKKKQRGWEKVKHAMSKRHLAEVNRQRLMTSSTEESPPVAKRQEMAEDGYLTPGDSTDDGIRNVPSRRDGNKKSHSSNRDCSFNEHDPLARSSSSKSDHSTSSFSEEFARKLQEWEKMRLRPTGHAPLQKQGSVESGPDAPPSCPVDIQSELNKGLTEEFSKKLAEWDKMKKSGYGATSPKGEPKQKKINKEKKDSTKNSKEKEKEKQKNKESPVLTRRSKSPEAKLSRNIVVIEDADGQLKLEGASKEFSKRFQEWEKMRSQSSMNTSDSDSPTQRVRKQGSEDSSEPGPQREREVSPRRMDDSSKTTPSKTDNAQAQKKVGATSHEAGSQSEFPDDGRPGEDAVFAEAEEHITKLEEKNTFLATQLKRKDVNLQAVQSELETMQHQLEQIGGSKRDLLEKCPHVSKFDRLQKRTSTCSSIGESLLEEELNDIKSQVEKLEEQFQLRIKPSKRSSPPSRPQPSSSSSPTASASSSASKDHSSVGKVLSQEVMTPEVATSDPKEPAEPMDVVDACVSTEPLKLPGRTEAEVQTKQSAPNEDLKRSLQERENIIKLLQTELERQSHEISYLRNQGNTFKRAKSFSARDRTYNPTHREASLGWNPGLQRHNVKDSASTISISESNDSRQDGAPSLEALHISAEDISMEVDSVKKSAQSSRNTSGSSTSRQNASSTNKDSDTKSYPGLYGPIETSARRRRGNDYTEETAAGKTKATTQQKKEVEKEAEQAKDESVDEVVVRRRARREARRNVRLGINSAQDKPSIPETKEEAKPAQTKAKTDKTVSKSSGLSTQVKAQDNVSESPRVRRRRDRQSGHSTQSPTEAPVEPALKLPLSPRTKDRQEREVFSDTTNDSEQESISLRSDTDIRRRFESILAHRRRESSDSVSSSRKSSPSGRLYDSNFSRTRTNGDVQNLRKKFTGSTPNVAQAGPVKQKSKSLKYEKERPREGSVKALSQTFGSGDEKKPDGNSNKSSPRSLSPASSSGSLSTGIADKIKKLKNTEEKPLERRKSADLIKARVAQMEQTKETSSESSQRKSMPAIRAVRSKFEKNGKQDTSLSPTRKAAAKISYTVSVTDSDKENSESSRADDRSYRQKSKSSRLVAVVETSDSKKKPDTVTSFTVNPHGRRRYGAMADNKNNSNSKTAEPQVTEDIAQPTKTEPQKKDDAKTVTTKEEVENKEPKTASGKQEEDAKEGRRRRRERHKASEANKKAQETSKPELAKPEPERQSSKKNETKTEEPPKTAKKEESKPEIKAEEPPKKAEKEESKPEVKAESGKKGRRRRRGKGQSVDIPDEPKPNTQNKSKLVAQEEKEKEKEKVEKEKEKPEKKYEKKEDVTKPSERHIQKKDKESTLTALKRMVSKREETRPEVKVRDPTRARLEAGNKSSSIDSIEGQDYPDLLAQTRLHDKDKGNSQDEGNGRRRPRSMVAESGLKGAAAAFGQALPKPTENEEKEKEKDKDKEKEKEKPKEAEEDDRRSRKETTRRGRFLAKADKFELFRRARSVGPGSKSKDRSPSTERKSKGMRSSSIDRSKMRAKSPELGKSKKKGGSIGGFLKASNSETDDEDDDTEDDDSEEYDSDGSFDDDDVDDDDDDDVDDDLWTDMEECYKILFNCQNVLSKLHCRERRHALTWPISTMRQAALLS</sequence>
<feature type="compositionally biased region" description="Basic and acidic residues" evidence="2">
    <location>
        <begin position="1261"/>
        <end position="1279"/>
    </location>
</feature>
<dbReference type="OrthoDB" id="10072679at2759"/>
<keyword evidence="4" id="KW-1185">Reference proteome</keyword>
<dbReference type="KEGG" id="spu:756397"/>
<feature type="compositionally biased region" description="Basic and acidic residues" evidence="2">
    <location>
        <begin position="1358"/>
        <end position="1367"/>
    </location>
</feature>
<feature type="compositionally biased region" description="Basic and acidic residues" evidence="2">
    <location>
        <begin position="1434"/>
        <end position="1445"/>
    </location>
</feature>
<feature type="region of interest" description="Disordered" evidence="2">
    <location>
        <begin position="664"/>
        <end position="844"/>
    </location>
</feature>
<keyword evidence="1" id="KW-0175">Coiled coil</keyword>
<feature type="compositionally biased region" description="Low complexity" evidence="2">
    <location>
        <begin position="951"/>
        <end position="974"/>
    </location>
</feature>
<feature type="coiled-coil region" evidence="1">
    <location>
        <begin position="844"/>
        <end position="885"/>
    </location>
</feature>
<feature type="compositionally biased region" description="Polar residues" evidence="2">
    <location>
        <begin position="804"/>
        <end position="815"/>
    </location>
</feature>
<feature type="compositionally biased region" description="Basic and acidic residues" evidence="2">
    <location>
        <begin position="1488"/>
        <end position="1511"/>
    </location>
</feature>
<dbReference type="RefSeq" id="XP_030835773.1">
    <property type="nucleotide sequence ID" value="XM_030979913.1"/>
</dbReference>
<feature type="region of interest" description="Disordered" evidence="2">
    <location>
        <begin position="333"/>
        <end position="403"/>
    </location>
</feature>
<feature type="compositionally biased region" description="Basic and acidic residues" evidence="2">
    <location>
        <begin position="219"/>
        <end position="241"/>
    </location>
</feature>